<proteinExistence type="predicted"/>
<sequence>MRGRPMSLPPVMRNCRTQHMVRLLVTLPFLLILIIFSACNQEPIQIWFLDWGWKSSVGVLTLIVAAFFFILGAVSVWFAELRQRGRARRAEQQVRTLEDQIAELRRQQAETLIPPAAPASGPVGLEPAAPAPVQRDVPLS</sequence>
<keyword evidence="9" id="KW-1185">Reference proteome</keyword>
<keyword evidence="1" id="KW-1003">Cell membrane</keyword>
<name>A9HES5_GLUDA</name>
<feature type="region of interest" description="Disordered" evidence="5">
    <location>
        <begin position="114"/>
        <end position="140"/>
    </location>
</feature>
<evidence type="ECO:0000256" key="5">
    <source>
        <dbReference type="SAM" id="MobiDB-lite"/>
    </source>
</evidence>
<gene>
    <name evidence="8" type="ordered locus">GDI1330</name>
</gene>
<reference evidence="8 9" key="1">
    <citation type="journal article" date="2009" name="BMC Genomics">
        <title>Complete genome sequence of the sugarcane nitrogen-fixing endophyte Gluconacetobacter diazotrophicus Pal5.</title>
        <authorList>
            <person name="Bertalan M."/>
            <person name="Albano R."/>
            <person name="Padua V."/>
            <person name="Rouws L."/>
            <person name="Rojas C."/>
            <person name="Hemerly A."/>
            <person name="Teixeira K."/>
            <person name="Schwab S."/>
            <person name="Araujo J."/>
            <person name="Oliveira A."/>
            <person name="Franca L."/>
            <person name="Magalhaes V."/>
            <person name="Alqueres S."/>
            <person name="Cardoso A."/>
            <person name="Almeida W."/>
            <person name="Loureiro M.M."/>
            <person name="Nogueira E."/>
            <person name="Cidade D."/>
            <person name="Oliveira D."/>
            <person name="Simao T."/>
            <person name="Macedo J."/>
            <person name="Valadao A."/>
            <person name="Dreschsel M."/>
            <person name="Freitas F."/>
            <person name="Vidal M."/>
            <person name="Guedes H."/>
            <person name="Rodrigues E."/>
            <person name="Meneses C."/>
            <person name="Brioso P."/>
            <person name="Pozzer L."/>
            <person name="Figueiredo D."/>
            <person name="Montano H."/>
            <person name="Junior J."/>
            <person name="Filho G."/>
            <person name="Flores V."/>
            <person name="Ferreira B."/>
            <person name="Branco A."/>
            <person name="Gonzalez P."/>
            <person name="Guillobel H."/>
            <person name="Lemos M."/>
            <person name="Seibel L."/>
            <person name="Macedo J."/>
            <person name="Alves-Ferreira M."/>
            <person name="Sachetto-Martins G."/>
            <person name="Coelho A."/>
            <person name="Santos E."/>
            <person name="Amaral G."/>
            <person name="Neves A."/>
            <person name="Pacheco A.B."/>
            <person name="Carvalho D."/>
            <person name="Lery L."/>
            <person name="Bisch P."/>
            <person name="Rossle S.C."/>
            <person name="Urmenyi T."/>
            <person name="Kruger W.V."/>
            <person name="Martins O."/>
            <person name="Baldani J.I."/>
            <person name="Ferreira P.C."/>
        </authorList>
    </citation>
    <scope>NUCLEOTIDE SEQUENCE [LARGE SCALE GENOMIC DNA]</scope>
    <source>
        <strain evidence="9">ATCC 49037 / DSM 5601 / CCUG 37298 / CIP 103539 / LMG 7603 / PAl5</strain>
    </source>
</reference>
<dbReference type="InterPro" id="IPR010445">
    <property type="entry name" value="LapA_dom"/>
</dbReference>
<dbReference type="AlphaFoldDB" id="A9HES5"/>
<evidence type="ECO:0000256" key="6">
    <source>
        <dbReference type="SAM" id="Phobius"/>
    </source>
</evidence>
<evidence type="ECO:0000256" key="2">
    <source>
        <dbReference type="ARBA" id="ARBA00022692"/>
    </source>
</evidence>
<evidence type="ECO:0000256" key="1">
    <source>
        <dbReference type="ARBA" id="ARBA00022475"/>
    </source>
</evidence>
<dbReference type="GO" id="GO:0005886">
    <property type="term" value="C:plasma membrane"/>
    <property type="evidence" value="ECO:0007669"/>
    <property type="project" value="InterPro"/>
</dbReference>
<keyword evidence="2 6" id="KW-0812">Transmembrane</keyword>
<evidence type="ECO:0000259" key="7">
    <source>
        <dbReference type="Pfam" id="PF06305"/>
    </source>
</evidence>
<keyword evidence="3 6" id="KW-1133">Transmembrane helix</keyword>
<evidence type="ECO:0000256" key="4">
    <source>
        <dbReference type="ARBA" id="ARBA00023136"/>
    </source>
</evidence>
<dbReference type="KEGG" id="gdi:GDI1330"/>
<dbReference type="EMBL" id="AM889285">
    <property type="protein sequence ID" value="CAP55273.1"/>
    <property type="molecule type" value="Genomic_DNA"/>
</dbReference>
<dbReference type="Pfam" id="PF06305">
    <property type="entry name" value="LapA_dom"/>
    <property type="match status" value="1"/>
</dbReference>
<organism evidence="8 9">
    <name type="scientific">Gluconacetobacter diazotrophicus (strain ATCC 49037 / DSM 5601 / CCUG 37298 / CIP 103539 / LMG 7603 / PAl5)</name>
    <dbReference type="NCBI Taxonomy" id="272568"/>
    <lineage>
        <taxon>Bacteria</taxon>
        <taxon>Pseudomonadati</taxon>
        <taxon>Pseudomonadota</taxon>
        <taxon>Alphaproteobacteria</taxon>
        <taxon>Acetobacterales</taxon>
        <taxon>Acetobacteraceae</taxon>
        <taxon>Gluconacetobacter</taxon>
    </lineage>
</organism>
<keyword evidence="4 6" id="KW-0472">Membrane</keyword>
<evidence type="ECO:0000313" key="8">
    <source>
        <dbReference type="EMBL" id="CAP55273.1"/>
    </source>
</evidence>
<feature type="transmembrane region" description="Helical" evidence="6">
    <location>
        <begin position="57"/>
        <end position="79"/>
    </location>
</feature>
<protein>
    <submittedName>
        <fullName evidence="8">Putative membrane protein</fullName>
    </submittedName>
</protein>
<accession>A9HES5</accession>
<evidence type="ECO:0000313" key="9">
    <source>
        <dbReference type="Proteomes" id="UP000001176"/>
    </source>
</evidence>
<evidence type="ECO:0000256" key="3">
    <source>
        <dbReference type="ARBA" id="ARBA00022989"/>
    </source>
</evidence>
<feature type="domain" description="Lipopolysaccharide assembly protein A" evidence="7">
    <location>
        <begin position="40"/>
        <end position="101"/>
    </location>
</feature>
<dbReference type="Proteomes" id="UP000001176">
    <property type="component" value="Chromosome"/>
</dbReference>